<dbReference type="GO" id="GO:0018784">
    <property type="term" value="F:(S)-2-haloacid dehalogenase activity"/>
    <property type="evidence" value="ECO:0007669"/>
    <property type="project" value="UniProtKB-EC"/>
</dbReference>
<dbReference type="AlphaFoldDB" id="A9GEM6"/>
<dbReference type="RefSeq" id="WP_012235504.1">
    <property type="nucleotide sequence ID" value="NC_010162.1"/>
</dbReference>
<dbReference type="KEGG" id="scl:sce2873"/>
<dbReference type="Pfam" id="PF00702">
    <property type="entry name" value="Hydrolase"/>
    <property type="match status" value="1"/>
</dbReference>
<dbReference type="InterPro" id="IPR023214">
    <property type="entry name" value="HAD_sf"/>
</dbReference>
<dbReference type="HOGENOM" id="CLU_080554_0_0_7"/>
<dbReference type="EMBL" id="AM746676">
    <property type="protein sequence ID" value="CAN93032.1"/>
    <property type="molecule type" value="Genomic_DNA"/>
</dbReference>
<gene>
    <name evidence="1" type="primary">yihX</name>
    <name evidence="1" type="ordered locus">sce2873</name>
</gene>
<dbReference type="InterPro" id="IPR006439">
    <property type="entry name" value="HAD-SF_hydro_IA"/>
</dbReference>
<dbReference type="EC" id="3.8.1.2" evidence="1"/>
<dbReference type="BioCyc" id="SCEL448385:SCE_RS14750-MONOMER"/>
<dbReference type="eggNOG" id="COG1011">
    <property type="taxonomic scope" value="Bacteria"/>
</dbReference>
<evidence type="ECO:0000313" key="1">
    <source>
        <dbReference type="EMBL" id="CAN93032.1"/>
    </source>
</evidence>
<dbReference type="Gene3D" id="3.40.50.1000">
    <property type="entry name" value="HAD superfamily/HAD-like"/>
    <property type="match status" value="1"/>
</dbReference>
<dbReference type="Proteomes" id="UP000002139">
    <property type="component" value="Chromosome"/>
</dbReference>
<organism evidence="1 2">
    <name type="scientific">Sorangium cellulosum (strain So ce56)</name>
    <name type="common">Polyangium cellulosum (strain So ce56)</name>
    <dbReference type="NCBI Taxonomy" id="448385"/>
    <lineage>
        <taxon>Bacteria</taxon>
        <taxon>Pseudomonadati</taxon>
        <taxon>Myxococcota</taxon>
        <taxon>Polyangia</taxon>
        <taxon>Polyangiales</taxon>
        <taxon>Polyangiaceae</taxon>
        <taxon>Sorangium</taxon>
    </lineage>
</organism>
<keyword evidence="1" id="KW-0378">Hydrolase</keyword>
<dbReference type="InterPro" id="IPR036412">
    <property type="entry name" value="HAD-like_sf"/>
</dbReference>
<dbReference type="PANTHER" id="PTHR43611:SF3">
    <property type="entry name" value="FLAVIN MONONUCLEOTIDE HYDROLASE 1, CHLOROPLATIC"/>
    <property type="match status" value="1"/>
</dbReference>
<protein>
    <submittedName>
        <fullName evidence="1">Haloacid dehalogenase-like hydrolase family protein</fullName>
        <ecNumber evidence="1">3.8.1.2</ecNumber>
    </submittedName>
</protein>
<dbReference type="NCBIfam" id="TIGR01509">
    <property type="entry name" value="HAD-SF-IA-v3"/>
    <property type="match status" value="1"/>
</dbReference>
<accession>A9GEM6</accession>
<sequence>MVRAVCFDLMDTVLYDPYREALAAAIRSAAPAARAEIAKHRDPTCWPAFEIGEIDEAEFARRFFREGAEGFSFDLGAFNRVRRAGYRFLPGVREIVASLEGRALRFVASNYPVWVEEVREAFALDVLFEGVYSSHHLGVRKPAREFFDRLMTRIGVGAGECLFVDDRAENCEAAAAIGMRAHVFDGAAGLRARLVGEGLLGA</sequence>
<dbReference type="SFLD" id="SFLDS00003">
    <property type="entry name" value="Haloacid_Dehalogenase"/>
    <property type="match status" value="1"/>
</dbReference>
<proteinExistence type="predicted"/>
<name>A9GEM6_SORC5</name>
<dbReference type="SFLD" id="SFLDG01129">
    <property type="entry name" value="C1.5:_HAD__Beta-PGM__Phosphata"/>
    <property type="match status" value="1"/>
</dbReference>
<keyword evidence="2" id="KW-1185">Reference proteome</keyword>
<evidence type="ECO:0000313" key="2">
    <source>
        <dbReference type="Proteomes" id="UP000002139"/>
    </source>
</evidence>
<dbReference type="PANTHER" id="PTHR43611">
    <property type="entry name" value="ALPHA-D-GLUCOSE 1-PHOSPHATE PHOSPHATASE"/>
    <property type="match status" value="1"/>
</dbReference>
<reference evidence="1 2" key="1">
    <citation type="journal article" date="2007" name="Nat. Biotechnol.">
        <title>Complete genome sequence of the myxobacterium Sorangium cellulosum.</title>
        <authorList>
            <person name="Schneiker S."/>
            <person name="Perlova O."/>
            <person name="Kaiser O."/>
            <person name="Gerth K."/>
            <person name="Alici A."/>
            <person name="Altmeyer M.O."/>
            <person name="Bartels D."/>
            <person name="Bekel T."/>
            <person name="Beyer S."/>
            <person name="Bode E."/>
            <person name="Bode H.B."/>
            <person name="Bolten C.J."/>
            <person name="Choudhuri J.V."/>
            <person name="Doss S."/>
            <person name="Elnakady Y.A."/>
            <person name="Frank B."/>
            <person name="Gaigalat L."/>
            <person name="Goesmann A."/>
            <person name="Groeger C."/>
            <person name="Gross F."/>
            <person name="Jelsbak L."/>
            <person name="Jelsbak L."/>
            <person name="Kalinowski J."/>
            <person name="Kegler C."/>
            <person name="Knauber T."/>
            <person name="Konietzny S."/>
            <person name="Kopp M."/>
            <person name="Krause L."/>
            <person name="Krug D."/>
            <person name="Linke B."/>
            <person name="Mahmud T."/>
            <person name="Martinez-Arias R."/>
            <person name="McHardy A.C."/>
            <person name="Merai M."/>
            <person name="Meyer F."/>
            <person name="Mormann S."/>
            <person name="Munoz-Dorado J."/>
            <person name="Perez J."/>
            <person name="Pradella S."/>
            <person name="Rachid S."/>
            <person name="Raddatz G."/>
            <person name="Rosenau F."/>
            <person name="Rueckert C."/>
            <person name="Sasse F."/>
            <person name="Scharfe M."/>
            <person name="Schuster S.C."/>
            <person name="Suen G."/>
            <person name="Treuner-Lange A."/>
            <person name="Velicer G.J."/>
            <person name="Vorholter F.-J."/>
            <person name="Weissman K.J."/>
            <person name="Welch R.D."/>
            <person name="Wenzel S.C."/>
            <person name="Whitworth D.E."/>
            <person name="Wilhelm S."/>
            <person name="Wittmann C."/>
            <person name="Bloecker H."/>
            <person name="Puehler A."/>
            <person name="Mueller R."/>
        </authorList>
    </citation>
    <scope>NUCLEOTIDE SEQUENCE [LARGE SCALE GENOMIC DNA]</scope>
    <source>
        <strain evidence="2">So ce56</strain>
    </source>
</reference>
<dbReference type="STRING" id="448385.sce2873"/>
<dbReference type="SUPFAM" id="SSF56784">
    <property type="entry name" value="HAD-like"/>
    <property type="match status" value="1"/>
</dbReference>